<feature type="signal peptide" evidence="9">
    <location>
        <begin position="1"/>
        <end position="22"/>
    </location>
</feature>
<evidence type="ECO:0000256" key="5">
    <source>
        <dbReference type="ARBA" id="ARBA00023180"/>
    </source>
</evidence>
<feature type="disulfide bond" evidence="6">
    <location>
        <begin position="408"/>
        <end position="417"/>
    </location>
</feature>
<feature type="chain" id="PRO_5043411646" evidence="9">
    <location>
        <begin position="23"/>
        <end position="539"/>
    </location>
</feature>
<dbReference type="PANTHER" id="PTHR12916">
    <property type="entry name" value="CYTOCHROME C OXIDASE POLYPEPTIDE VIC-2"/>
    <property type="match status" value="1"/>
</dbReference>
<comment type="caution">
    <text evidence="10">The sequence shown here is derived from an EMBL/GenBank/DDBJ whole genome shotgun (WGS) entry which is preliminary data.</text>
</comment>
<dbReference type="PROSITE" id="PS50026">
    <property type="entry name" value="EGF_3"/>
    <property type="match status" value="6"/>
</dbReference>
<feature type="disulfide bond" evidence="6">
    <location>
        <begin position="189"/>
        <end position="206"/>
    </location>
</feature>
<dbReference type="SUPFAM" id="SSF57184">
    <property type="entry name" value="Growth factor receptor domain"/>
    <property type="match status" value="1"/>
</dbReference>
<dbReference type="FunFam" id="2.10.25.10:FF:000012">
    <property type="entry name" value="Delta-like protein"/>
    <property type="match status" value="1"/>
</dbReference>
<dbReference type="InterPro" id="IPR000152">
    <property type="entry name" value="EGF-type_Asp/Asn_hydroxyl_site"/>
</dbReference>
<accession>A0A8J1USZ5</accession>
<dbReference type="PROSITE" id="PS01187">
    <property type="entry name" value="EGF_CA"/>
    <property type="match status" value="2"/>
</dbReference>
<dbReference type="InterPro" id="IPR009030">
    <property type="entry name" value="Growth_fac_rcpt_cys_sf"/>
</dbReference>
<protein>
    <submittedName>
        <fullName evidence="10">Uncharacterized protein</fullName>
    </submittedName>
</protein>
<evidence type="ECO:0000256" key="2">
    <source>
        <dbReference type="ARBA" id="ARBA00022729"/>
    </source>
</evidence>
<keyword evidence="3" id="KW-0677">Repeat</keyword>
<feature type="region of interest" description="Disordered" evidence="7">
    <location>
        <begin position="491"/>
        <end position="510"/>
    </location>
</feature>
<dbReference type="PRINTS" id="PR00010">
    <property type="entry name" value="EGFBLOOD"/>
</dbReference>
<keyword evidence="5" id="KW-0325">Glycoprotein</keyword>
<feature type="disulfide bond" evidence="6">
    <location>
        <begin position="208"/>
        <end position="217"/>
    </location>
</feature>
<dbReference type="PROSITE" id="PS01186">
    <property type="entry name" value="EGF_2"/>
    <property type="match status" value="5"/>
</dbReference>
<dbReference type="AlphaFoldDB" id="A0A8J1USZ5"/>
<proteinExistence type="predicted"/>
<feature type="disulfide bond" evidence="6">
    <location>
        <begin position="290"/>
        <end position="299"/>
    </location>
</feature>
<evidence type="ECO:0000313" key="10">
    <source>
        <dbReference type="EMBL" id="CAH1782214.1"/>
    </source>
</evidence>
<dbReference type="SMART" id="SM00181">
    <property type="entry name" value="EGF"/>
    <property type="match status" value="6"/>
</dbReference>
<evidence type="ECO:0000256" key="1">
    <source>
        <dbReference type="ARBA" id="ARBA00022536"/>
    </source>
</evidence>
<feature type="disulfide bond" evidence="6">
    <location>
        <begin position="366"/>
        <end position="375"/>
    </location>
</feature>
<feature type="transmembrane region" description="Helical" evidence="8">
    <location>
        <begin position="443"/>
        <end position="466"/>
    </location>
</feature>
<organism evidence="10 11">
    <name type="scientific">Owenia fusiformis</name>
    <name type="common">Polychaete worm</name>
    <dbReference type="NCBI Taxonomy" id="6347"/>
    <lineage>
        <taxon>Eukaryota</taxon>
        <taxon>Metazoa</taxon>
        <taxon>Spiralia</taxon>
        <taxon>Lophotrochozoa</taxon>
        <taxon>Annelida</taxon>
        <taxon>Polychaeta</taxon>
        <taxon>Sedentaria</taxon>
        <taxon>Canalipalpata</taxon>
        <taxon>Sabellida</taxon>
        <taxon>Oweniida</taxon>
        <taxon>Oweniidae</taxon>
        <taxon>Owenia</taxon>
    </lineage>
</organism>
<dbReference type="SMART" id="SM00179">
    <property type="entry name" value="EGF_CA"/>
    <property type="match status" value="5"/>
</dbReference>
<dbReference type="SUPFAM" id="SSF57196">
    <property type="entry name" value="EGF/Laminin"/>
    <property type="match status" value="3"/>
</dbReference>
<dbReference type="FunFam" id="2.10.25.10:FF:000031">
    <property type="entry name" value="neurogenic locus notch homolog protein 3"/>
    <property type="match status" value="1"/>
</dbReference>
<gene>
    <name evidence="10" type="ORF">OFUS_LOCUS8686</name>
</gene>
<keyword evidence="11" id="KW-1185">Reference proteome</keyword>
<keyword evidence="8" id="KW-1133">Transmembrane helix</keyword>
<dbReference type="CDD" id="cd00054">
    <property type="entry name" value="EGF_CA"/>
    <property type="match status" value="5"/>
</dbReference>
<reference evidence="10" key="1">
    <citation type="submission" date="2022-03" db="EMBL/GenBank/DDBJ databases">
        <authorList>
            <person name="Martin C."/>
        </authorList>
    </citation>
    <scope>NUCLEOTIDE SEQUENCE</scope>
</reference>
<dbReference type="GO" id="GO:0009952">
    <property type="term" value="P:anterior/posterior pattern specification"/>
    <property type="evidence" value="ECO:0007669"/>
    <property type="project" value="UniProtKB-ARBA"/>
</dbReference>
<keyword evidence="1 6" id="KW-0245">EGF-like domain</keyword>
<dbReference type="EMBL" id="CAIIXF020000004">
    <property type="protein sequence ID" value="CAH1782214.1"/>
    <property type="molecule type" value="Genomic_DNA"/>
</dbReference>
<comment type="caution">
    <text evidence="6">Lacks conserved residue(s) required for the propagation of feature annotation.</text>
</comment>
<dbReference type="GO" id="GO:0030097">
    <property type="term" value="P:hemopoiesis"/>
    <property type="evidence" value="ECO:0007669"/>
    <property type="project" value="UniProtKB-ARBA"/>
</dbReference>
<dbReference type="GO" id="GO:0005112">
    <property type="term" value="F:Notch binding"/>
    <property type="evidence" value="ECO:0007669"/>
    <property type="project" value="TreeGrafter"/>
</dbReference>
<dbReference type="InterPro" id="IPR001881">
    <property type="entry name" value="EGF-like_Ca-bd_dom"/>
</dbReference>
<evidence type="ECO:0000256" key="6">
    <source>
        <dbReference type="PROSITE-ProRule" id="PRU00076"/>
    </source>
</evidence>
<evidence type="ECO:0000256" key="9">
    <source>
        <dbReference type="SAM" id="SignalP"/>
    </source>
</evidence>
<dbReference type="Proteomes" id="UP000749559">
    <property type="component" value="Unassembled WGS sequence"/>
</dbReference>
<evidence type="ECO:0000256" key="8">
    <source>
        <dbReference type="SAM" id="Phobius"/>
    </source>
</evidence>
<dbReference type="GO" id="GO:0048646">
    <property type="term" value="P:anatomical structure formation involved in morphogenesis"/>
    <property type="evidence" value="ECO:0007669"/>
    <property type="project" value="UniProtKB-ARBA"/>
</dbReference>
<feature type="disulfide bond" evidence="6">
    <location>
        <begin position="328"/>
        <end position="337"/>
    </location>
</feature>
<evidence type="ECO:0000313" key="11">
    <source>
        <dbReference type="Proteomes" id="UP000749559"/>
    </source>
</evidence>
<keyword evidence="4 6" id="KW-1015">Disulfide bond</keyword>
<feature type="compositionally biased region" description="Basic and acidic residues" evidence="7">
    <location>
        <begin position="493"/>
        <end position="509"/>
    </location>
</feature>
<dbReference type="GO" id="GO:0019904">
    <property type="term" value="F:protein domain specific binding"/>
    <property type="evidence" value="ECO:0007669"/>
    <property type="project" value="UniProtKB-ARBA"/>
</dbReference>
<name>A0A8J1USZ5_OWEFU</name>
<dbReference type="FunFam" id="2.10.25.10:FF:000122">
    <property type="entry name" value="Protein crumbs homolog 2"/>
    <property type="match status" value="1"/>
</dbReference>
<dbReference type="PROSITE" id="PS00010">
    <property type="entry name" value="ASX_HYDROXYL"/>
    <property type="match status" value="2"/>
</dbReference>
<dbReference type="GO" id="GO:0035282">
    <property type="term" value="P:segmentation"/>
    <property type="evidence" value="ECO:0007669"/>
    <property type="project" value="UniProtKB-ARBA"/>
</dbReference>
<dbReference type="InterPro" id="IPR000742">
    <property type="entry name" value="EGF"/>
</dbReference>
<dbReference type="GO" id="GO:0005509">
    <property type="term" value="F:calcium ion binding"/>
    <property type="evidence" value="ECO:0007669"/>
    <property type="project" value="InterPro"/>
</dbReference>
<dbReference type="PANTHER" id="PTHR12916:SF4">
    <property type="entry name" value="UNINFLATABLE, ISOFORM C"/>
    <property type="match status" value="1"/>
</dbReference>
<keyword evidence="8" id="KW-0812">Transmembrane</keyword>
<keyword evidence="2 9" id="KW-0732">Signal</keyword>
<evidence type="ECO:0000256" key="4">
    <source>
        <dbReference type="ARBA" id="ARBA00023157"/>
    </source>
</evidence>
<evidence type="ECO:0000256" key="7">
    <source>
        <dbReference type="SAM" id="MobiDB-lite"/>
    </source>
</evidence>
<dbReference type="InterPro" id="IPR018097">
    <property type="entry name" value="EGF_Ca-bd_CS"/>
</dbReference>
<sequence length="539" mass="60208">MMGLLLQCALVLILSNLSLGGADQIEDADQMIGCGNNVTSNPGDREWKSGNVKEEIMVEWMFGKETCSSYSSCYGDSKVNSSMTPQLKPIEIQPGTVVRFFPSKKMDIEFSMKVFYVSEDNFKLCLPHGTALTKDSQTEPFIVNQEFLKLGSNYFIVYNADDHIFQCRFGLKLNITVKEEQCFLNTTLCSDRGRCLTRQTEKYYTCRCCEGFTGTFCEDVDSCNSSSCQNGGKCVDVYGDETGGKFKCDCAIGYYGATCQNHVDNMCNVEGLCKHGASCHGDRYTYHCNCTEGYFGDRCENEVNECDSTPCKHYGQCIDREGGYECYCIPGYGGINCEIEYNECLSGPCGMHGMCIDKLDSFECICAPGYNGTDCSLRVDGPCVSFPCKNGGRCHDNEDFDNSFSCHCHRNYTGQLCETQVERVETFTPHAAFSGHLGYVNNLYIIAGTLAGAFVISLVVLAMCYCRVYKTYLHISCNPYKYKQYTNWGDSSKTSDKDDVNRDGMKHSSGDVSDVVMVTNNTNNMRDRTLFDELQPRNI</sequence>
<keyword evidence="8" id="KW-0472">Membrane</keyword>
<dbReference type="GO" id="GO:0048863">
    <property type="term" value="P:stem cell differentiation"/>
    <property type="evidence" value="ECO:0007669"/>
    <property type="project" value="UniProtKB-ARBA"/>
</dbReference>
<dbReference type="PROSITE" id="PS00022">
    <property type="entry name" value="EGF_1"/>
    <property type="match status" value="6"/>
</dbReference>
<dbReference type="GO" id="GO:0007219">
    <property type="term" value="P:Notch signaling pathway"/>
    <property type="evidence" value="ECO:0007669"/>
    <property type="project" value="TreeGrafter"/>
</dbReference>
<evidence type="ECO:0000256" key="3">
    <source>
        <dbReference type="ARBA" id="ARBA00022737"/>
    </source>
</evidence>
<feature type="disulfide bond" evidence="6">
    <location>
        <begin position="250"/>
        <end position="259"/>
    </location>
</feature>
<dbReference type="Gene3D" id="2.10.25.10">
    <property type="entry name" value="Laminin"/>
    <property type="match status" value="5"/>
</dbReference>
<dbReference type="Pfam" id="PF00008">
    <property type="entry name" value="EGF"/>
    <property type="match status" value="4"/>
</dbReference>
<dbReference type="OrthoDB" id="283575at2759"/>